<dbReference type="InterPro" id="IPR029765">
    <property type="entry name" value="Mev_diP_decarb"/>
</dbReference>
<evidence type="ECO:0000256" key="7">
    <source>
        <dbReference type="ARBA" id="ARBA00023239"/>
    </source>
</evidence>
<dbReference type="Gene3D" id="3.30.230.10">
    <property type="match status" value="1"/>
</dbReference>
<dbReference type="GO" id="GO:0019287">
    <property type="term" value="P:isopentenyl diphosphate biosynthetic process, mevalonate pathway"/>
    <property type="evidence" value="ECO:0007669"/>
    <property type="project" value="InterPro"/>
</dbReference>
<dbReference type="SUPFAM" id="SSF54211">
    <property type="entry name" value="Ribosomal protein S5 domain 2-like"/>
    <property type="match status" value="1"/>
</dbReference>
<dbReference type="PANTHER" id="PTHR10977">
    <property type="entry name" value="DIPHOSPHOMEVALONATE DECARBOXYLASE"/>
    <property type="match status" value="1"/>
</dbReference>
<protein>
    <recommendedName>
        <fullName evidence="2">diphosphomevalonate decarboxylase</fullName>
        <ecNumber evidence="2">4.1.1.33</ecNumber>
    </recommendedName>
</protein>
<evidence type="ECO:0000259" key="9">
    <source>
        <dbReference type="Pfam" id="PF22700"/>
    </source>
</evidence>
<proteinExistence type="inferred from homology"/>
<dbReference type="InterPro" id="IPR036554">
    <property type="entry name" value="GHMP_kinase_C_sf"/>
</dbReference>
<dbReference type="GO" id="GO:0004163">
    <property type="term" value="F:diphosphomevalonate decarboxylase activity"/>
    <property type="evidence" value="ECO:0007669"/>
    <property type="project" value="UniProtKB-EC"/>
</dbReference>
<evidence type="ECO:0000256" key="4">
    <source>
        <dbReference type="ARBA" id="ARBA00022741"/>
    </source>
</evidence>
<dbReference type="AlphaFoldDB" id="A0A2M6YQZ8"/>
<dbReference type="Pfam" id="PF22700">
    <property type="entry name" value="MVD-like_N"/>
    <property type="match status" value="1"/>
</dbReference>
<feature type="domain" description="Mvd1 C-terminal" evidence="8">
    <location>
        <begin position="177"/>
        <end position="303"/>
    </location>
</feature>
<comment type="similarity">
    <text evidence="1">Belongs to the diphosphomevalonate decarboxylase family.</text>
</comment>
<dbReference type="FunFam" id="3.30.230.10:FF:000072">
    <property type="entry name" value="Diphosphomevalonate decarboxylase"/>
    <property type="match status" value="1"/>
</dbReference>
<comment type="caution">
    <text evidence="10">The sequence shown here is derived from an EMBL/GenBank/DDBJ whole genome shotgun (WGS) entry which is preliminary data.</text>
</comment>
<evidence type="ECO:0000256" key="2">
    <source>
        <dbReference type="ARBA" id="ARBA00012296"/>
    </source>
</evidence>
<dbReference type="EMBL" id="PEWZ01000119">
    <property type="protein sequence ID" value="PIU34151.1"/>
    <property type="molecule type" value="Genomic_DNA"/>
</dbReference>
<evidence type="ECO:0000259" key="8">
    <source>
        <dbReference type="Pfam" id="PF18376"/>
    </source>
</evidence>
<dbReference type="InterPro" id="IPR041431">
    <property type="entry name" value="Mvd1_C"/>
</dbReference>
<evidence type="ECO:0000313" key="11">
    <source>
        <dbReference type="Proteomes" id="UP000229502"/>
    </source>
</evidence>
<keyword evidence="6" id="KW-0443">Lipid metabolism</keyword>
<reference evidence="11" key="1">
    <citation type="submission" date="2017-09" db="EMBL/GenBank/DDBJ databases">
        <title>Depth-based differentiation of microbial function through sediment-hosted aquifers and enrichment of novel symbionts in the deep terrestrial subsurface.</title>
        <authorList>
            <person name="Probst A.J."/>
            <person name="Ladd B."/>
            <person name="Jarett J.K."/>
            <person name="Geller-Mcgrath D.E."/>
            <person name="Sieber C.M.K."/>
            <person name="Emerson J.B."/>
            <person name="Anantharaman K."/>
            <person name="Thomas B.C."/>
            <person name="Malmstrom R."/>
            <person name="Stieglmeier M."/>
            <person name="Klingl A."/>
            <person name="Woyke T."/>
            <person name="Ryan C.M."/>
            <person name="Banfield J.F."/>
        </authorList>
    </citation>
    <scope>NUCLEOTIDE SEQUENCE [LARGE SCALE GENOMIC DNA]</scope>
</reference>
<evidence type="ECO:0000256" key="3">
    <source>
        <dbReference type="ARBA" id="ARBA00022516"/>
    </source>
</evidence>
<dbReference type="Proteomes" id="UP000229502">
    <property type="component" value="Unassembled WGS sequence"/>
</dbReference>
<dbReference type="GO" id="GO:0005829">
    <property type="term" value="C:cytosol"/>
    <property type="evidence" value="ECO:0007669"/>
    <property type="project" value="InterPro"/>
</dbReference>
<sequence length="326" mass="36349">MKATAKAPANIAFIKYWGKKDEKLRLPANDSISMNLSNVFTITTVEFSEKIKKDIIIMDEHKFDEKEEKRISSHLDLIRDLARFKSFARVKTKNNFPKGSGIASSASGFAALTMAGVAAAGLKLNEKHLSIIARQGSGSACRSIPDGFVEWKSGTSSNNSYAHMIFPPNWWKIIDVLVIVEKKTKKVSSSEGHILTASSPFYKSRISGIKNKLTVIKKAILDRDFEIFGTILEGEAINMHAVMMTSTPPIFYWTPVTFELILTVRGWREEGILVYFTIDAGANVHLICQEKDKQKVIGCLKGMKGIKEVILNQPAIGTRLINKHLF</sequence>
<organism evidence="10 11">
    <name type="scientific">Candidatus Shapirobacteria bacterium CG07_land_8_20_14_0_80_39_18</name>
    <dbReference type="NCBI Taxonomy" id="1974882"/>
    <lineage>
        <taxon>Bacteria</taxon>
        <taxon>Candidatus Shapironibacteriota</taxon>
    </lineage>
</organism>
<dbReference type="InterPro" id="IPR005935">
    <property type="entry name" value="Mev_decarb"/>
</dbReference>
<dbReference type="EC" id="4.1.1.33" evidence="2"/>
<dbReference type="Gene3D" id="3.30.70.890">
    <property type="entry name" value="GHMP kinase, C-terminal domain"/>
    <property type="match status" value="1"/>
</dbReference>
<name>A0A2M6YQZ8_9BACT</name>
<evidence type="ECO:0000256" key="5">
    <source>
        <dbReference type="ARBA" id="ARBA00022840"/>
    </source>
</evidence>
<keyword evidence="4" id="KW-0547">Nucleotide-binding</keyword>
<dbReference type="InterPro" id="IPR053859">
    <property type="entry name" value="MVD-like_N"/>
</dbReference>
<dbReference type="GO" id="GO:0005524">
    <property type="term" value="F:ATP binding"/>
    <property type="evidence" value="ECO:0007669"/>
    <property type="project" value="UniProtKB-KW"/>
</dbReference>
<dbReference type="InterPro" id="IPR014721">
    <property type="entry name" value="Ribsml_uS5_D2-typ_fold_subgr"/>
</dbReference>
<dbReference type="InterPro" id="IPR020568">
    <property type="entry name" value="Ribosomal_Su5_D2-typ_SF"/>
</dbReference>
<accession>A0A2M6YQZ8</accession>
<keyword evidence="3" id="KW-0444">Lipid biosynthesis</keyword>
<dbReference type="PANTHER" id="PTHR10977:SF3">
    <property type="entry name" value="DIPHOSPHOMEVALONATE DECARBOXYLASE"/>
    <property type="match status" value="1"/>
</dbReference>
<evidence type="ECO:0000256" key="6">
    <source>
        <dbReference type="ARBA" id="ARBA00023098"/>
    </source>
</evidence>
<dbReference type="PIRSF" id="PIRSF015950">
    <property type="entry name" value="Mev_P_decrbx"/>
    <property type="match status" value="1"/>
</dbReference>
<gene>
    <name evidence="10" type="primary">mvaD</name>
    <name evidence="10" type="ORF">COT03_02510</name>
</gene>
<evidence type="ECO:0000313" key="10">
    <source>
        <dbReference type="EMBL" id="PIU34151.1"/>
    </source>
</evidence>
<feature type="domain" description="Diphosphomevalonate decarboxylase-like N-terminal" evidence="9">
    <location>
        <begin position="7"/>
        <end position="162"/>
    </location>
</feature>
<dbReference type="NCBIfam" id="TIGR01240">
    <property type="entry name" value="mevDPdecarb"/>
    <property type="match status" value="1"/>
</dbReference>
<keyword evidence="5" id="KW-0067">ATP-binding</keyword>
<dbReference type="Pfam" id="PF18376">
    <property type="entry name" value="MDD_C"/>
    <property type="match status" value="1"/>
</dbReference>
<evidence type="ECO:0000256" key="1">
    <source>
        <dbReference type="ARBA" id="ARBA00008831"/>
    </source>
</evidence>
<dbReference type="SUPFAM" id="SSF55060">
    <property type="entry name" value="GHMP Kinase, C-terminal domain"/>
    <property type="match status" value="1"/>
</dbReference>
<keyword evidence="7" id="KW-0456">Lyase</keyword>